<dbReference type="Pfam" id="PF01156">
    <property type="entry name" value="IU_nuc_hydro"/>
    <property type="match status" value="1"/>
</dbReference>
<gene>
    <name evidence="4" type="ORF">SAMN04487928_12918</name>
</gene>
<dbReference type="AlphaFoldDB" id="A0A1I5X892"/>
<evidence type="ECO:0000256" key="1">
    <source>
        <dbReference type="ARBA" id="ARBA00022801"/>
    </source>
</evidence>
<feature type="domain" description="Inosine/uridine-preferring nucleoside hydrolase" evidence="3">
    <location>
        <begin position="15"/>
        <end position="276"/>
    </location>
</feature>
<evidence type="ECO:0000313" key="4">
    <source>
        <dbReference type="EMBL" id="SFQ28101.1"/>
    </source>
</evidence>
<dbReference type="InterPro" id="IPR036452">
    <property type="entry name" value="Ribo_hydro-like"/>
</dbReference>
<keyword evidence="1 4" id="KW-0378">Hydrolase</keyword>
<dbReference type="OrthoDB" id="2530052at2"/>
<proteinExistence type="predicted"/>
<dbReference type="PANTHER" id="PTHR12304:SF4">
    <property type="entry name" value="URIDINE NUCLEOSIDASE"/>
    <property type="match status" value="1"/>
</dbReference>
<evidence type="ECO:0000259" key="3">
    <source>
        <dbReference type="Pfam" id="PF01156"/>
    </source>
</evidence>
<keyword evidence="5" id="KW-1185">Reference proteome</keyword>
<dbReference type="InterPro" id="IPR001910">
    <property type="entry name" value="Inosine/uridine_hydrolase_dom"/>
</dbReference>
<dbReference type="PANTHER" id="PTHR12304">
    <property type="entry name" value="INOSINE-URIDINE PREFERRING NUCLEOSIDE HYDROLASE"/>
    <property type="match status" value="1"/>
</dbReference>
<dbReference type="GO" id="GO:0005829">
    <property type="term" value="C:cytosol"/>
    <property type="evidence" value="ECO:0007669"/>
    <property type="project" value="TreeGrafter"/>
</dbReference>
<protein>
    <submittedName>
        <fullName evidence="4">Inosine-uridine nucleoside N-ribohydrolase</fullName>
    </submittedName>
</protein>
<accession>A0A1I5X892</accession>
<dbReference type="Proteomes" id="UP000182624">
    <property type="component" value="Unassembled WGS sequence"/>
</dbReference>
<dbReference type="EMBL" id="FOXO01000029">
    <property type="protein sequence ID" value="SFQ28101.1"/>
    <property type="molecule type" value="Genomic_DNA"/>
</dbReference>
<dbReference type="SUPFAM" id="SSF53590">
    <property type="entry name" value="Nucleoside hydrolase"/>
    <property type="match status" value="1"/>
</dbReference>
<dbReference type="RefSeq" id="WP_074890781.1">
    <property type="nucleotide sequence ID" value="NZ_FOXO01000029.1"/>
</dbReference>
<sequence length="293" mass="32405">MGIQYKVPDYKKIRVIIDTDAACEADDPFAIVHGLLSPKLIVRAIAAEHFKVKDSEQRSYKEIETILDAMDLSVPVLHGQKGPLSEDKEVSEASKFIIDEALRDEPNPLFVLCQGAITNVAKALQTCPEIKDKMTIVWIGTHGEAPCKAPFTEFNSVNDIEAANYVLQSGANIWLIPSHVYITVNIGLAEIERRIKPCGRIGEHLYTQMTEYNMSEAAGWTQGESWSLGDSPAIAVTINPGCGHYHTAKAPLVLDDTSSAVKDDNPDIRIYTDVDSRYIIEDLIAKLELFSEC</sequence>
<keyword evidence="2" id="KW-0326">Glycosidase</keyword>
<reference evidence="5" key="1">
    <citation type="submission" date="2016-10" db="EMBL/GenBank/DDBJ databases">
        <authorList>
            <person name="Varghese N."/>
            <person name="Submissions S."/>
        </authorList>
    </citation>
    <scope>NUCLEOTIDE SEQUENCE [LARGE SCALE GENOMIC DNA]</scope>
    <source>
        <strain evidence="5">P18</strain>
    </source>
</reference>
<name>A0A1I5X892_9FIRM</name>
<dbReference type="InterPro" id="IPR023186">
    <property type="entry name" value="IUNH"/>
</dbReference>
<dbReference type="GO" id="GO:0006152">
    <property type="term" value="P:purine nucleoside catabolic process"/>
    <property type="evidence" value="ECO:0007669"/>
    <property type="project" value="TreeGrafter"/>
</dbReference>
<dbReference type="Gene3D" id="3.90.245.10">
    <property type="entry name" value="Ribonucleoside hydrolase-like"/>
    <property type="match status" value="1"/>
</dbReference>
<evidence type="ECO:0000313" key="5">
    <source>
        <dbReference type="Proteomes" id="UP000182624"/>
    </source>
</evidence>
<dbReference type="GO" id="GO:0008477">
    <property type="term" value="F:purine nucleosidase activity"/>
    <property type="evidence" value="ECO:0007669"/>
    <property type="project" value="TreeGrafter"/>
</dbReference>
<evidence type="ECO:0000256" key="2">
    <source>
        <dbReference type="ARBA" id="ARBA00023295"/>
    </source>
</evidence>
<organism evidence="4 5">
    <name type="scientific">Butyrivibrio proteoclasticus</name>
    <dbReference type="NCBI Taxonomy" id="43305"/>
    <lineage>
        <taxon>Bacteria</taxon>
        <taxon>Bacillati</taxon>
        <taxon>Bacillota</taxon>
        <taxon>Clostridia</taxon>
        <taxon>Lachnospirales</taxon>
        <taxon>Lachnospiraceae</taxon>
        <taxon>Butyrivibrio</taxon>
    </lineage>
</organism>